<evidence type="ECO:0000313" key="3">
    <source>
        <dbReference type="Proteomes" id="UP000017813"/>
    </source>
</evidence>
<name>V9HBM2_9NEIS</name>
<keyword evidence="1" id="KW-0472">Membrane</keyword>
<reference evidence="2 3" key="2">
    <citation type="submission" date="2011-10" db="EMBL/GenBank/DDBJ databases">
        <title>The Genome Sequence of Simonsiella muelleri ATCC 29453.</title>
        <authorList>
            <consortium name="The Broad Institute Genome Sequencing Platform"/>
            <consortium name="The Broad Institute Genome Sequencing Center for Infectious Disease"/>
            <person name="Earl A."/>
            <person name="Ward D."/>
            <person name="Feldgarden M."/>
            <person name="Gevers D."/>
            <person name="Izard J."/>
            <person name="Baranova O.V."/>
            <person name="Blanton J.M."/>
            <person name="Tanner A.C."/>
            <person name="Dewhirst F."/>
            <person name="Young S.K."/>
            <person name="Zeng Q."/>
            <person name="Gargeya S."/>
            <person name="Fitzgerald M."/>
            <person name="Haas B."/>
            <person name="Abouelleil A."/>
            <person name="Alvarado L."/>
            <person name="Arachchi H.M."/>
            <person name="Berlin A."/>
            <person name="Brown A."/>
            <person name="Chapman S.B."/>
            <person name="Chen Z."/>
            <person name="Dunbar C."/>
            <person name="Freedman E."/>
            <person name="Gearin G."/>
            <person name="Goldberg J."/>
            <person name="Griggs A."/>
            <person name="Gujja S."/>
            <person name="Heiman D."/>
            <person name="Howarth C."/>
            <person name="Larson L."/>
            <person name="Lui A."/>
            <person name="MacDonald P.J.P."/>
            <person name="Montmayeur A."/>
            <person name="Murphy C."/>
            <person name="Neiman D."/>
            <person name="Pearson M."/>
            <person name="Priest M."/>
            <person name="Roberts A."/>
            <person name="Saif S."/>
            <person name="Shea T."/>
            <person name="Shenoy N."/>
            <person name="Sisk P."/>
            <person name="Stolte C."/>
            <person name="Sykes S."/>
            <person name="Wortman J."/>
            <person name="Nusbaum C."/>
            <person name="Birren B."/>
        </authorList>
    </citation>
    <scope>NUCLEOTIDE SEQUENCE [LARGE SCALE GENOMIC DNA]</scope>
    <source>
        <strain evidence="2 3">ATCC 29453</strain>
    </source>
</reference>
<feature type="transmembrane region" description="Helical" evidence="1">
    <location>
        <begin position="90"/>
        <end position="110"/>
    </location>
</feature>
<organism evidence="2 3">
    <name type="scientific">Simonsiella muelleri ATCC 29453</name>
    <dbReference type="NCBI Taxonomy" id="641147"/>
    <lineage>
        <taxon>Bacteria</taxon>
        <taxon>Pseudomonadati</taxon>
        <taxon>Pseudomonadota</taxon>
        <taxon>Betaproteobacteria</taxon>
        <taxon>Neisseriales</taxon>
        <taxon>Neisseriaceae</taxon>
        <taxon>Simonsiella</taxon>
    </lineage>
</organism>
<dbReference type="EMBL" id="ADCY02000044">
    <property type="protein sequence ID" value="EFG30598.2"/>
    <property type="molecule type" value="Genomic_DNA"/>
</dbReference>
<reference evidence="2 3" key="1">
    <citation type="submission" date="2010-03" db="EMBL/GenBank/DDBJ databases">
        <authorList>
            <consortium name="The Broad Institute Genome Sequencing Platform"/>
            <person name="Ward D."/>
            <person name="Earl A."/>
            <person name="Feldgarden M."/>
            <person name="Gevers D."/>
            <person name="Young S."/>
            <person name="Zeng Q."/>
            <person name="Koehrsen M."/>
            <person name="Alvarado L."/>
            <person name="Berlin A.M."/>
            <person name="Borenstein D."/>
            <person name="Chapman S.B."/>
            <person name="Chen Z."/>
            <person name="Engels R."/>
            <person name="Freedman E."/>
            <person name="Gellesch M."/>
            <person name="Goldberg J."/>
            <person name="Griggs A."/>
            <person name="Gujja S."/>
            <person name="Heilman E.R."/>
            <person name="Heiman D.I."/>
            <person name="Hepburn T.A."/>
            <person name="Howarth C."/>
            <person name="Jen D."/>
            <person name="Larson L."/>
            <person name="Mehta T."/>
            <person name="Park D."/>
            <person name="Pearson M."/>
            <person name="Richards J."/>
            <person name="Roberts A."/>
            <person name="Saif S."/>
            <person name="Shea T.D."/>
            <person name="Shenoy N."/>
            <person name="Sisk P."/>
            <person name="Stolte C."/>
            <person name="Sykes S.N."/>
            <person name="Walk T."/>
            <person name="White J."/>
            <person name="Yandava C."/>
            <person name="Izard J."/>
            <person name="Baranova O.V."/>
            <person name="Blanton J.M."/>
            <person name="Tanner A.C."/>
            <person name="Dewhirst F."/>
            <person name="Haas B."/>
            <person name="Nusbaum C."/>
            <person name="Birren B."/>
        </authorList>
    </citation>
    <scope>NUCLEOTIDE SEQUENCE [LARGE SCALE GENOMIC DNA]</scope>
    <source>
        <strain evidence="2 3">ATCC 29453</strain>
    </source>
</reference>
<feature type="transmembrane region" description="Helical" evidence="1">
    <location>
        <begin position="52"/>
        <end position="81"/>
    </location>
</feature>
<evidence type="ECO:0000313" key="2">
    <source>
        <dbReference type="EMBL" id="EFG30598.2"/>
    </source>
</evidence>
<gene>
    <name evidence="2" type="ORF">HMPREF9021_01567</name>
</gene>
<dbReference type="HOGENOM" id="CLU_1757597_0_0_4"/>
<sequence length="148" mass="17019">MLRVFNSRKQLYPLIYYGLLMPLISGVVMGLFTGFSFFTCEHHFVVELMSGLYWICIWIVGAYAFGGCTACITGLVASILVNKNIAKWKFLFITIISAVCTSFLILFLLIDFKKPFNELMMIWSILSTIITTLLYFKTKNFHYFTNKG</sequence>
<proteinExistence type="predicted"/>
<feature type="transmembrane region" description="Helical" evidence="1">
    <location>
        <begin position="116"/>
        <end position="136"/>
    </location>
</feature>
<dbReference type="KEGG" id="smur:BWP33_11440"/>
<protein>
    <submittedName>
        <fullName evidence="2">Uncharacterized protein</fullName>
    </submittedName>
</protein>
<comment type="caution">
    <text evidence="2">The sequence shown here is derived from an EMBL/GenBank/DDBJ whole genome shotgun (WGS) entry which is preliminary data.</text>
</comment>
<keyword evidence="3" id="KW-1185">Reference proteome</keyword>
<accession>V9HBM2</accession>
<dbReference type="RefSeq" id="WP_002642346.1">
    <property type="nucleotide sequence ID" value="NZ_CP019448.1"/>
</dbReference>
<evidence type="ECO:0000256" key="1">
    <source>
        <dbReference type="SAM" id="Phobius"/>
    </source>
</evidence>
<feature type="transmembrane region" description="Helical" evidence="1">
    <location>
        <begin position="12"/>
        <end position="32"/>
    </location>
</feature>
<dbReference type="Proteomes" id="UP000017813">
    <property type="component" value="Unassembled WGS sequence"/>
</dbReference>
<dbReference type="AlphaFoldDB" id="V9HBM2"/>
<keyword evidence="1" id="KW-1133">Transmembrane helix</keyword>
<keyword evidence="1" id="KW-0812">Transmembrane</keyword>